<reference evidence="1 2" key="1">
    <citation type="submission" date="2021-06" db="EMBL/GenBank/DDBJ databases">
        <authorList>
            <person name="Sun Q."/>
            <person name="Li D."/>
        </authorList>
    </citation>
    <scope>NUCLEOTIDE SEQUENCE [LARGE SCALE GENOMIC DNA]</scope>
    <source>
        <strain evidence="1 2">MSJ-5</strain>
    </source>
</reference>
<comment type="caution">
    <text evidence="1">The sequence shown here is derived from an EMBL/GenBank/DDBJ whole genome shotgun (WGS) entry which is preliminary data.</text>
</comment>
<proteinExistence type="predicted"/>
<evidence type="ECO:0000313" key="1">
    <source>
        <dbReference type="EMBL" id="MBU5675791.1"/>
    </source>
</evidence>
<name>A0ABS6G0X1_9FIRM</name>
<dbReference type="Proteomes" id="UP000779508">
    <property type="component" value="Unassembled WGS sequence"/>
</dbReference>
<evidence type="ECO:0000313" key="2">
    <source>
        <dbReference type="Proteomes" id="UP000779508"/>
    </source>
</evidence>
<dbReference type="RefSeq" id="WP_216415290.1">
    <property type="nucleotide sequence ID" value="NZ_JAHLQK010000002.1"/>
</dbReference>
<organism evidence="1 2">
    <name type="scientific">Alkaliphilus flagellatus</name>
    <dbReference type="NCBI Taxonomy" id="2841507"/>
    <lineage>
        <taxon>Bacteria</taxon>
        <taxon>Bacillati</taxon>
        <taxon>Bacillota</taxon>
        <taxon>Clostridia</taxon>
        <taxon>Peptostreptococcales</taxon>
        <taxon>Natronincolaceae</taxon>
        <taxon>Alkaliphilus</taxon>
    </lineage>
</organism>
<dbReference type="EMBL" id="JAHLQK010000002">
    <property type="protein sequence ID" value="MBU5675791.1"/>
    <property type="molecule type" value="Genomic_DNA"/>
</dbReference>
<accession>A0ABS6G0X1</accession>
<gene>
    <name evidence="1" type="ORF">KQI88_05125</name>
</gene>
<keyword evidence="2" id="KW-1185">Reference proteome</keyword>
<protein>
    <submittedName>
        <fullName evidence="1">Uncharacterized protein</fullName>
    </submittedName>
</protein>
<sequence>MRENKITNLKEFLMAYGSKKSDIEISQMLSVPIEQVKSERGKISFENMKNKIGSY</sequence>